<protein>
    <submittedName>
        <fullName evidence="1">Uncharacterized protein</fullName>
    </submittedName>
</protein>
<sequence length="58" mass="7074">MKLCVKKFNCSHTYSFIIFSNQFRSKRIVRNSCKMRQSRNIRQISHNSFCTFRSQRSH</sequence>
<keyword evidence="2" id="KW-1185">Reference proteome</keyword>
<accession>A0ABR9TQ22</accession>
<proteinExistence type="predicted"/>
<gene>
    <name evidence="1" type="ORF">C4F50_21270</name>
</gene>
<name>A0ABR9TQ22_9FLAO</name>
<evidence type="ECO:0000313" key="1">
    <source>
        <dbReference type="EMBL" id="MBE8727453.1"/>
    </source>
</evidence>
<evidence type="ECO:0000313" key="2">
    <source>
        <dbReference type="Proteomes" id="UP000640614"/>
    </source>
</evidence>
<dbReference type="EMBL" id="PRDM01000005">
    <property type="protein sequence ID" value="MBE8727453.1"/>
    <property type="molecule type" value="Genomic_DNA"/>
</dbReference>
<organism evidence="1 2">
    <name type="scientific">Flavobacterium hungaricum</name>
    <dbReference type="NCBI Taxonomy" id="2082725"/>
    <lineage>
        <taxon>Bacteria</taxon>
        <taxon>Pseudomonadati</taxon>
        <taxon>Bacteroidota</taxon>
        <taxon>Flavobacteriia</taxon>
        <taxon>Flavobacteriales</taxon>
        <taxon>Flavobacteriaceae</taxon>
        <taxon>Flavobacterium</taxon>
    </lineage>
</organism>
<comment type="caution">
    <text evidence="1">The sequence shown here is derived from an EMBL/GenBank/DDBJ whole genome shotgun (WGS) entry which is preliminary data.</text>
</comment>
<reference evidence="1 2" key="1">
    <citation type="submission" date="2018-07" db="EMBL/GenBank/DDBJ databases">
        <title>Genome assembly of strain KB82.</title>
        <authorList>
            <person name="Kukolya J."/>
            <person name="Horvath B."/>
            <person name="Nagy I."/>
            <person name="Toth A."/>
        </authorList>
    </citation>
    <scope>NUCLEOTIDE SEQUENCE [LARGE SCALE GENOMIC DNA]</scope>
    <source>
        <strain evidence="1 2">Kb82</strain>
    </source>
</reference>
<dbReference type="Proteomes" id="UP000640614">
    <property type="component" value="Unassembled WGS sequence"/>
</dbReference>